<feature type="transmembrane region" description="Helical" evidence="1">
    <location>
        <begin position="300"/>
        <end position="324"/>
    </location>
</feature>
<gene>
    <name evidence="3" type="ordered locus">G5S_0912</name>
</gene>
<protein>
    <submittedName>
        <fullName evidence="3">Membrane protein, putative</fullName>
    </submittedName>
</protein>
<feature type="transmembrane region" description="Helical" evidence="1">
    <location>
        <begin position="336"/>
        <end position="354"/>
    </location>
</feature>
<name>A0AA34WID6_CHLPE</name>
<dbReference type="KEGG" id="cpm:G5S_0912"/>
<keyword evidence="1" id="KW-1133">Transmembrane helix</keyword>
<feature type="transmembrane region" description="Helical" evidence="1">
    <location>
        <begin position="361"/>
        <end position="379"/>
    </location>
</feature>
<dbReference type="RefSeq" id="WP_013712925.1">
    <property type="nucleotide sequence ID" value="NC_015408.1"/>
</dbReference>
<feature type="transmembrane region" description="Helical" evidence="1">
    <location>
        <begin position="202"/>
        <end position="225"/>
    </location>
</feature>
<proteinExistence type="predicted"/>
<feature type="transmembrane region" description="Helical" evidence="1">
    <location>
        <begin position="20"/>
        <end position="40"/>
    </location>
</feature>
<feature type="transmembrane region" description="Helical" evidence="1">
    <location>
        <begin position="69"/>
        <end position="86"/>
    </location>
</feature>
<organism evidence="3 4">
    <name type="scientific">Chlamydia pecorum (strain ATCC VR-628 / DSM 29919 / E58)</name>
    <name type="common">Chlamydophila pecorum</name>
    <dbReference type="NCBI Taxonomy" id="331635"/>
    <lineage>
        <taxon>Bacteria</taxon>
        <taxon>Pseudomonadati</taxon>
        <taxon>Chlamydiota</taxon>
        <taxon>Chlamydiia</taxon>
        <taxon>Chlamydiales</taxon>
        <taxon>Chlamydiaceae</taxon>
        <taxon>Chlamydia/Chlamydophila group</taxon>
        <taxon>Chlamydia</taxon>
    </lineage>
</organism>
<dbReference type="EMBL" id="CP002608">
    <property type="protein sequence ID" value="AEB41847.1"/>
    <property type="molecule type" value="Genomic_DNA"/>
</dbReference>
<keyword evidence="4" id="KW-1185">Reference proteome</keyword>
<accession>A0AA34WID6</accession>
<dbReference type="InterPro" id="IPR005530">
    <property type="entry name" value="SPW"/>
</dbReference>
<evidence type="ECO:0000256" key="1">
    <source>
        <dbReference type="SAM" id="Phobius"/>
    </source>
</evidence>
<reference evidence="3 4" key="1">
    <citation type="journal article" date="2011" name="J. Bacteriol.">
        <title>Genome sequence of the obligate intracellular animal pathogen Chlamydia pecorum E58.</title>
        <authorList>
            <person name="Mojica S."/>
            <person name="Huot Creasy H."/>
            <person name="Daugherty S."/>
            <person name="Read T.D."/>
            <person name="Kim T."/>
            <person name="Kaltenboeck B."/>
            <person name="Bavoil P."/>
            <person name="Myers G.S."/>
        </authorList>
    </citation>
    <scope>NUCLEOTIDE SEQUENCE [LARGE SCALE GENOMIC DNA]</scope>
    <source>
        <strain evidence="3 4">E58</strain>
    </source>
</reference>
<dbReference type="Proteomes" id="UP000008305">
    <property type="component" value="Chromosome"/>
</dbReference>
<evidence type="ECO:0000313" key="4">
    <source>
        <dbReference type="Proteomes" id="UP000008305"/>
    </source>
</evidence>
<feature type="domain" description="SPW repeat-containing integral membrane" evidence="2">
    <location>
        <begin position="24"/>
        <end position="107"/>
    </location>
</feature>
<evidence type="ECO:0000259" key="2">
    <source>
        <dbReference type="Pfam" id="PF03779"/>
    </source>
</evidence>
<dbReference type="AlphaFoldDB" id="A0AA34WID6"/>
<feature type="transmembrane region" description="Helical" evidence="1">
    <location>
        <begin position="385"/>
        <end position="403"/>
    </location>
</feature>
<feature type="transmembrane region" description="Helical" evidence="1">
    <location>
        <begin position="46"/>
        <end position="64"/>
    </location>
</feature>
<dbReference type="Pfam" id="PF03779">
    <property type="entry name" value="SPW"/>
    <property type="match status" value="1"/>
</dbReference>
<evidence type="ECO:0000313" key="3">
    <source>
        <dbReference type="EMBL" id="AEB41847.1"/>
    </source>
</evidence>
<feature type="transmembrane region" description="Helical" evidence="1">
    <location>
        <begin position="172"/>
        <end position="190"/>
    </location>
</feature>
<feature type="transmembrane region" description="Helical" evidence="1">
    <location>
        <begin position="139"/>
        <end position="160"/>
    </location>
</feature>
<keyword evidence="1" id="KW-0472">Membrane</keyword>
<keyword evidence="1" id="KW-0812">Transmembrane</keyword>
<sequence>MDKEAIDNIYKHFRYRFLKLNIFPAFLGLLLICTPTLLNYTQRDLIVSDSVCGVVLILLSLVFLKRRDFLWLGAFIGLWVILFACIQGRPSVAFAHDTLVGFAILAVVCISPTRPEALEVGPTLPEGSSYNPSAGGRRAAVLVICSLAWLHTRYLTAASLGISEITLSKFSMIYPMLMTAYTLLVVLSLAGSERRWHTRPKIVIATALTLGSSIVLTLVPIVLYLQRFDCWLCFCLTLEPALAMAFAYDEVLATVKYLLQFWEDKKTLLQTAFLGSEYYKHTLLWEERTVLPLQRACKQAFLGISFPLNQVVQVVVVAIFIKIIGTMQPSPILKSFLNICCWAILVFSTLAFSESLRQIRWINLLFSAAILLSPVFFHIHIHAPLFLPILITGILSFILTVVGKGTLRA</sequence>